<dbReference type="InterPro" id="IPR013159">
    <property type="entry name" value="DnaA_C"/>
</dbReference>
<dbReference type="InterPro" id="IPR038454">
    <property type="entry name" value="DnaA_N_sf"/>
</dbReference>
<dbReference type="GO" id="GO:0006270">
    <property type="term" value="P:DNA replication initiation"/>
    <property type="evidence" value="ECO:0007669"/>
    <property type="project" value="UniProtKB-UniRule"/>
</dbReference>
<dbReference type="Gene3D" id="3.30.300.180">
    <property type="match status" value="1"/>
</dbReference>
<dbReference type="Pfam" id="PF08299">
    <property type="entry name" value="Bac_DnaA_C"/>
    <property type="match status" value="1"/>
</dbReference>
<feature type="binding site" evidence="8">
    <location>
        <position position="202"/>
    </location>
    <ligand>
        <name>ATP</name>
        <dbReference type="ChEBI" id="CHEBI:30616"/>
    </ligand>
</feature>
<keyword evidence="5 8" id="KW-0067">ATP-binding</keyword>
<dbReference type="Gene3D" id="1.10.1750.10">
    <property type="match status" value="1"/>
</dbReference>
<accession>A0A4S2HCA9</accession>
<protein>
    <recommendedName>
        <fullName evidence="8 9">Chromosomal replication initiator protein DnaA</fullName>
    </recommendedName>
</protein>
<dbReference type="SUPFAM" id="SSF48295">
    <property type="entry name" value="TrpR-like"/>
    <property type="match status" value="1"/>
</dbReference>
<comment type="caution">
    <text evidence="8">Lacks conserved residue(s) required for the propagation of feature annotation.</text>
</comment>
<dbReference type="InterPro" id="IPR024633">
    <property type="entry name" value="DnaA_N_dom"/>
</dbReference>
<keyword evidence="4 8" id="KW-0547">Nucleotide-binding</keyword>
<evidence type="ECO:0000256" key="3">
    <source>
        <dbReference type="ARBA" id="ARBA00022705"/>
    </source>
</evidence>
<dbReference type="InterPro" id="IPR001957">
    <property type="entry name" value="Chromosome_initiator_DnaA"/>
</dbReference>
<dbReference type="NCBIfam" id="TIGR00362">
    <property type="entry name" value="DnaA"/>
    <property type="match status" value="1"/>
</dbReference>
<keyword evidence="2 8" id="KW-0963">Cytoplasm</keyword>
<evidence type="ECO:0000313" key="15">
    <source>
        <dbReference type="Proteomes" id="UP000305451"/>
    </source>
</evidence>
<dbReference type="AlphaFoldDB" id="A0A4S2HCA9"/>
<dbReference type="Gene3D" id="3.40.50.300">
    <property type="entry name" value="P-loop containing nucleotide triphosphate hydrolases"/>
    <property type="match status" value="1"/>
</dbReference>
<dbReference type="HAMAP" id="MF_00377">
    <property type="entry name" value="DnaA_bact"/>
    <property type="match status" value="1"/>
</dbReference>
<dbReference type="Proteomes" id="UP000305451">
    <property type="component" value="Unassembled WGS sequence"/>
</dbReference>
<keyword evidence="3 8" id="KW-0235">DNA replication</keyword>
<dbReference type="Gene3D" id="1.10.8.60">
    <property type="match status" value="1"/>
</dbReference>
<evidence type="ECO:0000256" key="5">
    <source>
        <dbReference type="ARBA" id="ARBA00022840"/>
    </source>
</evidence>
<dbReference type="InterPro" id="IPR013317">
    <property type="entry name" value="DnaA_dom"/>
</dbReference>
<feature type="binding site" evidence="8">
    <location>
        <position position="200"/>
    </location>
    <ligand>
        <name>ATP</name>
        <dbReference type="ChEBI" id="CHEBI:30616"/>
    </ligand>
</feature>
<dbReference type="InterPro" id="IPR003593">
    <property type="entry name" value="AAA+_ATPase"/>
</dbReference>
<evidence type="ECO:0000256" key="4">
    <source>
        <dbReference type="ARBA" id="ARBA00022741"/>
    </source>
</evidence>
<dbReference type="GO" id="GO:0005886">
    <property type="term" value="C:plasma membrane"/>
    <property type="evidence" value="ECO:0007669"/>
    <property type="project" value="TreeGrafter"/>
</dbReference>
<feature type="binding site" evidence="8">
    <location>
        <position position="203"/>
    </location>
    <ligand>
        <name>ATP</name>
        <dbReference type="ChEBI" id="CHEBI:30616"/>
    </ligand>
</feature>
<gene>
    <name evidence="8 14" type="primary">dnaA</name>
    <name evidence="14" type="ORF">E5162_09515</name>
</gene>
<evidence type="ECO:0000256" key="7">
    <source>
        <dbReference type="ARBA" id="ARBA00023125"/>
    </source>
</evidence>
<evidence type="ECO:0000259" key="12">
    <source>
        <dbReference type="SMART" id="SM00382"/>
    </source>
</evidence>
<dbReference type="PRINTS" id="PR00051">
    <property type="entry name" value="DNAA"/>
</dbReference>
<feature type="region of interest" description="Domain I, interacts with DnaA modulators" evidence="8">
    <location>
        <begin position="1"/>
        <end position="115"/>
    </location>
</feature>
<feature type="region of interest" description="Domain II" evidence="8">
    <location>
        <begin position="116"/>
        <end position="155"/>
    </location>
</feature>
<evidence type="ECO:0000256" key="11">
    <source>
        <dbReference type="RuleBase" id="RU004227"/>
    </source>
</evidence>
<feature type="region of interest" description="Domain IV, binds dsDNA" evidence="8">
    <location>
        <begin position="378"/>
        <end position="497"/>
    </location>
</feature>
<keyword evidence="7 8" id="KW-0238">DNA-binding</keyword>
<keyword evidence="6 8" id="KW-0446">Lipid-binding</keyword>
<keyword evidence="15" id="KW-1185">Reference proteome</keyword>
<dbReference type="SMART" id="SM00382">
    <property type="entry name" value="AAA"/>
    <property type="match status" value="1"/>
</dbReference>
<dbReference type="PANTHER" id="PTHR30050:SF2">
    <property type="entry name" value="CHROMOSOMAL REPLICATION INITIATOR PROTEIN DNAA"/>
    <property type="match status" value="1"/>
</dbReference>
<feature type="domain" description="AAA+ ATPase" evidence="12">
    <location>
        <begin position="189"/>
        <end position="325"/>
    </location>
</feature>
<dbReference type="GO" id="GO:0003688">
    <property type="term" value="F:DNA replication origin binding"/>
    <property type="evidence" value="ECO:0007669"/>
    <property type="project" value="UniProtKB-UniRule"/>
</dbReference>
<dbReference type="GO" id="GO:0006275">
    <property type="term" value="P:regulation of DNA replication"/>
    <property type="evidence" value="ECO:0007669"/>
    <property type="project" value="UniProtKB-UniRule"/>
</dbReference>
<organism evidence="14 15">
    <name type="scientific">Marinicauda pacifica</name>
    <dbReference type="NCBI Taxonomy" id="1133559"/>
    <lineage>
        <taxon>Bacteria</taxon>
        <taxon>Pseudomonadati</taxon>
        <taxon>Pseudomonadota</taxon>
        <taxon>Alphaproteobacteria</taxon>
        <taxon>Maricaulales</taxon>
        <taxon>Maricaulaceae</taxon>
        <taxon>Marinicauda</taxon>
    </lineage>
</organism>
<evidence type="ECO:0000256" key="10">
    <source>
        <dbReference type="RuleBase" id="RU000577"/>
    </source>
</evidence>
<evidence type="ECO:0000256" key="2">
    <source>
        <dbReference type="ARBA" id="ARBA00022490"/>
    </source>
</evidence>
<dbReference type="GO" id="GO:0005524">
    <property type="term" value="F:ATP binding"/>
    <property type="evidence" value="ECO:0007669"/>
    <property type="project" value="UniProtKB-UniRule"/>
</dbReference>
<evidence type="ECO:0000256" key="1">
    <source>
        <dbReference type="ARBA" id="ARBA00006583"/>
    </source>
</evidence>
<comment type="domain">
    <text evidence="8">Domain I is involved in oligomerization and binding regulators, domain II is flexibile and of varying length in different bacteria, domain III forms the AAA+ region, while domain IV binds dsDNA.</text>
</comment>
<dbReference type="CDD" id="cd06571">
    <property type="entry name" value="Bac_DnaA_C"/>
    <property type="match status" value="1"/>
</dbReference>
<dbReference type="OrthoDB" id="9807019at2"/>
<dbReference type="InterPro" id="IPR020591">
    <property type="entry name" value="Chromosome_initiator_DnaA-like"/>
</dbReference>
<dbReference type="InterPro" id="IPR010921">
    <property type="entry name" value="Trp_repressor/repl_initiator"/>
</dbReference>
<sequence length="497" mass="53852">MGLNNSALFAASGNNQSMTHATPVSVTWREVRARLRQEYGDLVYASDIARLRVEEDSAGRVCIICPTEFGRAWAEDNLGSRLRALWAAFDSQPRDILILAESGAGASHARSVRAASAASVSHAALRPVDEPSGGMAAAAQAQLTLDAPRATGGPSAAVVRFTFDTFMVGSANVMAATAAKAITNSGPPPFNPAFFHGDYGVGKTHLLAAIAHAVSLGESKRKALYLTAEEFLNGFQSALRARDVQPFKDQVRNCDVLLIDDVHFIAGKTSTENEFLHTVAALMADGKQVVLASHASPDQLQVSDPRLKSLLRGGFACPLHGPDLDLRRKIIDCKIAQARSHCPNLEVPEAVRDFLAARVTSSARELEGVLNNVIVRTAYLDRPVTLETVDEALTELPLKAERRVSVDEIQKTVAAYFNLSVDDILSKRRTQSVVRPRHIAMYLAKTMTTRSLPDIGKRFGGRDHSTVIHAVNKITERLPADAVLAEDVEAVKRRLRN</sequence>
<dbReference type="SMART" id="SM00760">
    <property type="entry name" value="Bac_DnaA_C"/>
    <property type="match status" value="1"/>
</dbReference>
<reference evidence="14 15" key="1">
    <citation type="journal article" date="2013" name="Int. J. Syst. Evol. Microbiol.">
        <title>Marinicauda pacifica gen. nov., sp. nov., a prosthecate alphaproteobacterium of the family Hyphomonadaceae isolated from deep seawater.</title>
        <authorList>
            <person name="Zhang X.Y."/>
            <person name="Li G.W."/>
            <person name="Wang C.S."/>
            <person name="Zhang Y.J."/>
            <person name="Xu X.W."/>
            <person name="Li H."/>
            <person name="Liu A."/>
            <person name="Liu C."/>
            <person name="Xie B.B."/>
            <person name="Qin Q.L."/>
            <person name="Xu Z."/>
            <person name="Chen X.L."/>
            <person name="Zhou B.C."/>
            <person name="Zhang Y.Z."/>
        </authorList>
    </citation>
    <scope>NUCLEOTIDE SEQUENCE [LARGE SCALE GENOMIC DNA]</scope>
    <source>
        <strain evidence="14 15">P-1 km-3</strain>
    </source>
</reference>
<dbReference type="Pfam" id="PF11638">
    <property type="entry name" value="DnaA_N"/>
    <property type="match status" value="1"/>
</dbReference>
<proteinExistence type="inferred from homology"/>
<feature type="domain" description="Chromosomal replication initiator DnaA C-terminal" evidence="13">
    <location>
        <begin position="405"/>
        <end position="474"/>
    </location>
</feature>
<dbReference type="PROSITE" id="PS01008">
    <property type="entry name" value="DNAA"/>
    <property type="match status" value="1"/>
</dbReference>
<dbReference type="CDD" id="cd00009">
    <property type="entry name" value="AAA"/>
    <property type="match status" value="1"/>
</dbReference>
<evidence type="ECO:0000256" key="9">
    <source>
        <dbReference type="NCBIfam" id="TIGR00362"/>
    </source>
</evidence>
<dbReference type="InterPro" id="IPR018312">
    <property type="entry name" value="Chromosome_initiator_DnaA_CS"/>
</dbReference>
<evidence type="ECO:0000259" key="13">
    <source>
        <dbReference type="SMART" id="SM00760"/>
    </source>
</evidence>
<dbReference type="SUPFAM" id="SSF52540">
    <property type="entry name" value="P-loop containing nucleoside triphosphate hydrolases"/>
    <property type="match status" value="1"/>
</dbReference>
<dbReference type="Pfam" id="PF00308">
    <property type="entry name" value="Bac_DnaA"/>
    <property type="match status" value="1"/>
</dbReference>
<dbReference type="GO" id="GO:0005737">
    <property type="term" value="C:cytoplasm"/>
    <property type="evidence" value="ECO:0007669"/>
    <property type="project" value="UniProtKB-SubCell"/>
</dbReference>
<comment type="function">
    <text evidence="8 10">Plays an essential role in the initiation and regulation of chromosomal replication. ATP-DnaA binds to the origin of replication (oriC) to initiate formation of the DNA replication initiation complex once per cell cycle. Binds the DnaA box (a 9 base pair repeat at the origin) and separates the double-stranded (ds)DNA. Forms a right-handed helical filament on oriC DNA; dsDNA binds to the exterior of the filament while single-stranded (ss)DNA is stabiized in the filament's interior. The ATP-DnaA-oriC complex binds and stabilizes one strand of the AT-rich DNA unwinding element (DUE), permitting loading of DNA polymerase. After initiation quickly degrades to an ADP-DnaA complex that is not apt for DNA replication. Binds acidic phospholipids.</text>
</comment>
<name>A0A4S2HCA9_9PROT</name>
<comment type="caution">
    <text evidence="14">The sequence shown here is derived from an EMBL/GenBank/DDBJ whole genome shotgun (WGS) entry which is preliminary data.</text>
</comment>
<dbReference type="EMBL" id="SRXV01000002">
    <property type="protein sequence ID" value="TGY93281.1"/>
    <property type="molecule type" value="Genomic_DNA"/>
</dbReference>
<dbReference type="GO" id="GO:0008289">
    <property type="term" value="F:lipid binding"/>
    <property type="evidence" value="ECO:0007669"/>
    <property type="project" value="UniProtKB-KW"/>
</dbReference>
<feature type="binding site" evidence="8">
    <location>
        <position position="204"/>
    </location>
    <ligand>
        <name>ATP</name>
        <dbReference type="ChEBI" id="CHEBI:30616"/>
    </ligand>
</feature>
<evidence type="ECO:0000256" key="8">
    <source>
        <dbReference type="HAMAP-Rule" id="MF_00377"/>
    </source>
</evidence>
<comment type="subcellular location">
    <subcellularLocation>
        <location evidence="8">Cytoplasm</location>
    </subcellularLocation>
</comment>
<dbReference type="PANTHER" id="PTHR30050">
    <property type="entry name" value="CHROMOSOMAL REPLICATION INITIATOR PROTEIN DNAA"/>
    <property type="match status" value="1"/>
</dbReference>
<evidence type="ECO:0000256" key="6">
    <source>
        <dbReference type="ARBA" id="ARBA00023121"/>
    </source>
</evidence>
<dbReference type="InterPro" id="IPR027417">
    <property type="entry name" value="P-loop_NTPase"/>
</dbReference>
<comment type="subunit">
    <text evidence="8">Oligomerizes as a right-handed, spiral filament on DNA at oriC.</text>
</comment>
<evidence type="ECO:0000313" key="14">
    <source>
        <dbReference type="EMBL" id="TGY93281.1"/>
    </source>
</evidence>
<comment type="similarity">
    <text evidence="1 8 11">Belongs to the DnaA family.</text>
</comment>